<dbReference type="InterPro" id="IPR000847">
    <property type="entry name" value="LysR_HTH_N"/>
</dbReference>
<protein>
    <submittedName>
        <fullName evidence="7">LysR family transcriptional regulator</fullName>
    </submittedName>
</protein>
<comment type="similarity">
    <text evidence="1">Belongs to the LysR transcriptional regulatory family.</text>
</comment>
<dbReference type="Gene3D" id="3.40.190.290">
    <property type="match status" value="1"/>
</dbReference>
<dbReference type="EMBL" id="SDVB01000238">
    <property type="protein sequence ID" value="RYC12007.1"/>
    <property type="molecule type" value="Genomic_DNA"/>
</dbReference>
<keyword evidence="4" id="KW-0804">Transcription</keyword>
<dbReference type="FunFam" id="1.10.10.10:FF:000001">
    <property type="entry name" value="LysR family transcriptional regulator"/>
    <property type="match status" value="1"/>
</dbReference>
<evidence type="ECO:0000256" key="4">
    <source>
        <dbReference type="ARBA" id="ARBA00023163"/>
    </source>
</evidence>
<accession>A0A4V1RQ88</accession>
<dbReference type="Proteomes" id="UP000291088">
    <property type="component" value="Unassembled WGS sequence"/>
</dbReference>
<organism evidence="7 8">
    <name type="scientific">Ciceribacter ferrooxidans</name>
    <dbReference type="NCBI Taxonomy" id="2509717"/>
    <lineage>
        <taxon>Bacteria</taxon>
        <taxon>Pseudomonadati</taxon>
        <taxon>Pseudomonadota</taxon>
        <taxon>Alphaproteobacteria</taxon>
        <taxon>Hyphomicrobiales</taxon>
        <taxon>Rhizobiaceae</taxon>
        <taxon>Ciceribacter</taxon>
    </lineage>
</organism>
<dbReference type="InterPro" id="IPR036390">
    <property type="entry name" value="WH_DNA-bd_sf"/>
</dbReference>
<keyword evidence="8" id="KW-1185">Reference proteome</keyword>
<keyword evidence="3" id="KW-0238">DNA-binding</keyword>
<dbReference type="GO" id="GO:0003700">
    <property type="term" value="F:DNA-binding transcription factor activity"/>
    <property type="evidence" value="ECO:0007669"/>
    <property type="project" value="InterPro"/>
</dbReference>
<feature type="region of interest" description="Disordered" evidence="5">
    <location>
        <begin position="320"/>
        <end position="341"/>
    </location>
</feature>
<dbReference type="RefSeq" id="WP_129332437.1">
    <property type="nucleotide sequence ID" value="NZ_SDVB01000238.1"/>
</dbReference>
<evidence type="ECO:0000313" key="8">
    <source>
        <dbReference type="Proteomes" id="UP000291088"/>
    </source>
</evidence>
<dbReference type="InterPro" id="IPR058163">
    <property type="entry name" value="LysR-type_TF_proteobact-type"/>
</dbReference>
<name>A0A4V1RQ88_9HYPH</name>
<evidence type="ECO:0000313" key="7">
    <source>
        <dbReference type="EMBL" id="RYC12007.1"/>
    </source>
</evidence>
<evidence type="ECO:0000256" key="3">
    <source>
        <dbReference type="ARBA" id="ARBA00023125"/>
    </source>
</evidence>
<sequence length="341" mass="36871">MDTLESMQVFVRVVELGGLAAAARSLDLSPAMVSKHLGHLEKRTDARLLNRTTRQVRVTEAGALYYERCTRVLREIEAAEAEAGADSARPQGTLRITAPTEFGNRHLPVILASFLERHPDIDLVLDLSNRSVDIVQEGFDVAIRIARSLDTSLIGRRIALSRFHLVASPAYLERNGRPQTPAALADHACLTFAVPQPWTTWSLARDGREEQVRISPRMLSTSAEALLQAALAGAGIGLLPSFVCGEALANGDLVPLLDGYDAGALHIHVLFPHRELLPARTRLFIDFLVERLGGGADIDPWTPRREADHAAAAAKETGDLIAPGCPKTKEAGISPGLSSAR</sequence>
<dbReference type="OrthoDB" id="9812435at2"/>
<reference evidence="7 8" key="1">
    <citation type="submission" date="2019-01" db="EMBL/GenBank/DDBJ databases">
        <authorList>
            <person name="Deng T."/>
        </authorList>
    </citation>
    <scope>NUCLEOTIDE SEQUENCE [LARGE SCALE GENOMIC DNA]</scope>
    <source>
        <strain evidence="7 8">F8825</strain>
    </source>
</reference>
<dbReference type="GO" id="GO:0006351">
    <property type="term" value="P:DNA-templated transcription"/>
    <property type="evidence" value="ECO:0007669"/>
    <property type="project" value="TreeGrafter"/>
</dbReference>
<dbReference type="InterPro" id="IPR005119">
    <property type="entry name" value="LysR_subst-bd"/>
</dbReference>
<feature type="domain" description="HTH lysR-type" evidence="6">
    <location>
        <begin position="1"/>
        <end position="59"/>
    </location>
</feature>
<evidence type="ECO:0000259" key="6">
    <source>
        <dbReference type="PROSITE" id="PS50931"/>
    </source>
</evidence>
<dbReference type="CDD" id="cd08422">
    <property type="entry name" value="PBP2_CrgA_like"/>
    <property type="match status" value="1"/>
</dbReference>
<dbReference type="InterPro" id="IPR036388">
    <property type="entry name" value="WH-like_DNA-bd_sf"/>
</dbReference>
<dbReference type="PANTHER" id="PTHR30537">
    <property type="entry name" value="HTH-TYPE TRANSCRIPTIONAL REGULATOR"/>
    <property type="match status" value="1"/>
</dbReference>
<dbReference type="PROSITE" id="PS50931">
    <property type="entry name" value="HTH_LYSR"/>
    <property type="match status" value="1"/>
</dbReference>
<dbReference type="Gene3D" id="1.10.10.10">
    <property type="entry name" value="Winged helix-like DNA-binding domain superfamily/Winged helix DNA-binding domain"/>
    <property type="match status" value="1"/>
</dbReference>
<evidence type="ECO:0000256" key="5">
    <source>
        <dbReference type="SAM" id="MobiDB-lite"/>
    </source>
</evidence>
<dbReference type="AlphaFoldDB" id="A0A4V1RQ88"/>
<comment type="caution">
    <text evidence="7">The sequence shown here is derived from an EMBL/GenBank/DDBJ whole genome shotgun (WGS) entry which is preliminary data.</text>
</comment>
<evidence type="ECO:0000256" key="1">
    <source>
        <dbReference type="ARBA" id="ARBA00009437"/>
    </source>
</evidence>
<dbReference type="PANTHER" id="PTHR30537:SF5">
    <property type="entry name" value="HTH-TYPE TRANSCRIPTIONAL ACTIVATOR TTDR-RELATED"/>
    <property type="match status" value="1"/>
</dbReference>
<dbReference type="SUPFAM" id="SSF53850">
    <property type="entry name" value="Periplasmic binding protein-like II"/>
    <property type="match status" value="1"/>
</dbReference>
<keyword evidence="2" id="KW-0805">Transcription regulation</keyword>
<dbReference type="SUPFAM" id="SSF46785">
    <property type="entry name" value="Winged helix' DNA-binding domain"/>
    <property type="match status" value="1"/>
</dbReference>
<evidence type="ECO:0000256" key="2">
    <source>
        <dbReference type="ARBA" id="ARBA00023015"/>
    </source>
</evidence>
<gene>
    <name evidence="7" type="ORF">EUU22_13160</name>
</gene>
<dbReference type="Pfam" id="PF03466">
    <property type="entry name" value="LysR_substrate"/>
    <property type="match status" value="1"/>
</dbReference>
<proteinExistence type="inferred from homology"/>
<dbReference type="GO" id="GO:0043565">
    <property type="term" value="F:sequence-specific DNA binding"/>
    <property type="evidence" value="ECO:0007669"/>
    <property type="project" value="TreeGrafter"/>
</dbReference>
<dbReference type="Pfam" id="PF00126">
    <property type="entry name" value="HTH_1"/>
    <property type="match status" value="1"/>
</dbReference>